<evidence type="ECO:0000256" key="1">
    <source>
        <dbReference type="SAM" id="MobiDB-lite"/>
    </source>
</evidence>
<name>A0AA39QRV4_9AGAR</name>
<reference evidence="2" key="1">
    <citation type="submission" date="2023-06" db="EMBL/GenBank/DDBJ databases">
        <authorList>
            <consortium name="Lawrence Berkeley National Laboratory"/>
            <person name="Ahrendt S."/>
            <person name="Sahu N."/>
            <person name="Indic B."/>
            <person name="Wong-Bajracharya J."/>
            <person name="Merenyi Z."/>
            <person name="Ke H.-M."/>
            <person name="Monk M."/>
            <person name="Kocsube S."/>
            <person name="Drula E."/>
            <person name="Lipzen A."/>
            <person name="Balint B."/>
            <person name="Henrissat B."/>
            <person name="Andreopoulos B."/>
            <person name="Martin F.M."/>
            <person name="Harder C.B."/>
            <person name="Rigling D."/>
            <person name="Ford K.L."/>
            <person name="Foster G.D."/>
            <person name="Pangilinan J."/>
            <person name="Papanicolaou A."/>
            <person name="Barry K."/>
            <person name="LaButti K."/>
            <person name="Viragh M."/>
            <person name="Koriabine M."/>
            <person name="Yan M."/>
            <person name="Riley R."/>
            <person name="Champramary S."/>
            <person name="Plett K.L."/>
            <person name="Tsai I.J."/>
            <person name="Slot J."/>
            <person name="Sipos G."/>
            <person name="Plett J."/>
            <person name="Nagy L.G."/>
            <person name="Grigoriev I.V."/>
        </authorList>
    </citation>
    <scope>NUCLEOTIDE SEQUENCE</scope>
    <source>
        <strain evidence="2">HWK02</strain>
    </source>
</reference>
<dbReference type="EMBL" id="JAUEPU010000001">
    <property type="protein sequence ID" value="KAK0506588.1"/>
    <property type="molecule type" value="Genomic_DNA"/>
</dbReference>
<feature type="region of interest" description="Disordered" evidence="1">
    <location>
        <begin position="31"/>
        <end position="60"/>
    </location>
</feature>
<organism evidence="2 3">
    <name type="scientific">Armillaria luteobubalina</name>
    <dbReference type="NCBI Taxonomy" id="153913"/>
    <lineage>
        <taxon>Eukaryota</taxon>
        <taxon>Fungi</taxon>
        <taxon>Dikarya</taxon>
        <taxon>Basidiomycota</taxon>
        <taxon>Agaricomycotina</taxon>
        <taxon>Agaricomycetes</taxon>
        <taxon>Agaricomycetidae</taxon>
        <taxon>Agaricales</taxon>
        <taxon>Marasmiineae</taxon>
        <taxon>Physalacriaceae</taxon>
        <taxon>Armillaria</taxon>
    </lineage>
</organism>
<dbReference type="Proteomes" id="UP001175228">
    <property type="component" value="Unassembled WGS sequence"/>
</dbReference>
<proteinExistence type="predicted"/>
<accession>A0AA39QRV4</accession>
<evidence type="ECO:0000313" key="2">
    <source>
        <dbReference type="EMBL" id="KAK0506588.1"/>
    </source>
</evidence>
<protein>
    <submittedName>
        <fullName evidence="2">Uncharacterized protein</fullName>
    </submittedName>
</protein>
<dbReference type="AlphaFoldDB" id="A0AA39QRV4"/>
<gene>
    <name evidence="2" type="ORF">EDD18DRAFT_1124084</name>
</gene>
<sequence length="261" mass="29572">MLSLMWDRTSEKDVDKVAALTYFLALGSTPAHNETRSTTSTAHKDTMINSTSNHTSIGTGDPTSTIALAYSELESAEHAWTALMEVMGWDHRSEFFFLCSEPGPEKNAWRPSWKQVMNRDSLSFLMDSKDNFWVYVERNMKTGTSFYNGWRIESVQVQGLGTLVAAPRKGHLIVRTPTGEEHRYEISTNHQYPIPDGVYSLLCTQQPWQSNVTLCVVGKMLPDQTFIKTSVFEIIGWPRDAREWESMALRIGAKKLRTVLG</sequence>
<comment type="caution">
    <text evidence="2">The sequence shown here is derived from an EMBL/GenBank/DDBJ whole genome shotgun (WGS) entry which is preliminary data.</text>
</comment>
<keyword evidence="3" id="KW-1185">Reference proteome</keyword>
<evidence type="ECO:0000313" key="3">
    <source>
        <dbReference type="Proteomes" id="UP001175228"/>
    </source>
</evidence>